<dbReference type="GO" id="GO:0005049">
    <property type="term" value="F:nuclear export signal receptor activity"/>
    <property type="evidence" value="ECO:0007669"/>
    <property type="project" value="InterPro"/>
</dbReference>
<dbReference type="Gene3D" id="1.25.10.10">
    <property type="entry name" value="Leucine-rich Repeat Variant"/>
    <property type="match status" value="1"/>
</dbReference>
<dbReference type="PROSITE" id="PS50166">
    <property type="entry name" value="IMPORTIN_B_NT"/>
    <property type="match status" value="1"/>
</dbReference>
<dbReference type="OrthoDB" id="27218at2759"/>
<dbReference type="GO" id="GO:0008033">
    <property type="term" value="P:tRNA processing"/>
    <property type="evidence" value="ECO:0007669"/>
    <property type="project" value="UniProtKB-KW"/>
</dbReference>
<evidence type="ECO:0000256" key="3">
    <source>
        <dbReference type="ARBA" id="ARBA00022448"/>
    </source>
</evidence>
<dbReference type="AlphaFoldDB" id="A0A0D1YAZ6"/>
<keyword evidence="3" id="KW-0813">Transport</keyword>
<evidence type="ECO:0000256" key="2">
    <source>
        <dbReference type="ARBA" id="ARBA00009466"/>
    </source>
</evidence>
<proteinExistence type="inferred from homology"/>
<keyword evidence="8" id="KW-0175">Coiled coil</keyword>
<keyword evidence="4" id="KW-0819">tRNA processing</keyword>
<evidence type="ECO:0000259" key="9">
    <source>
        <dbReference type="PROSITE" id="PS50166"/>
    </source>
</evidence>
<dbReference type="EMBL" id="KN847520">
    <property type="protein sequence ID" value="KIV97811.1"/>
    <property type="molecule type" value="Genomic_DNA"/>
</dbReference>
<dbReference type="PANTHER" id="PTHR11223:SF2">
    <property type="entry name" value="EXPORTIN-1"/>
    <property type="match status" value="1"/>
</dbReference>
<dbReference type="SMART" id="SM01102">
    <property type="entry name" value="CRM1_C"/>
    <property type="match status" value="1"/>
</dbReference>
<dbReference type="InterPro" id="IPR013598">
    <property type="entry name" value="Exportin-1/Importin-b-like"/>
</dbReference>
<feature type="coiled-coil region" evidence="8">
    <location>
        <begin position="1051"/>
        <end position="1079"/>
    </location>
</feature>
<dbReference type="Pfam" id="PF18777">
    <property type="entry name" value="CRM1_repeat"/>
    <property type="match status" value="1"/>
</dbReference>
<dbReference type="VEuPathDB" id="FungiDB:PV10_01518"/>
<dbReference type="InterPro" id="IPR016024">
    <property type="entry name" value="ARM-type_fold"/>
</dbReference>
<dbReference type="Pfam" id="PF03810">
    <property type="entry name" value="IBN_N"/>
    <property type="match status" value="1"/>
</dbReference>
<keyword evidence="5" id="KW-0653">Protein transport</keyword>
<dbReference type="PANTHER" id="PTHR11223">
    <property type="entry name" value="EXPORTIN 1/5"/>
    <property type="match status" value="1"/>
</dbReference>
<dbReference type="InterPro" id="IPR040485">
    <property type="entry name" value="XPO1_repeat_3"/>
</dbReference>
<keyword evidence="6" id="KW-0539">Nucleus</keyword>
<accession>A0A0D1YAZ6</accession>
<dbReference type="GeneID" id="27319363"/>
<evidence type="ECO:0000313" key="11">
    <source>
        <dbReference type="Proteomes" id="UP000054302"/>
    </source>
</evidence>
<dbReference type="InterPro" id="IPR011989">
    <property type="entry name" value="ARM-like"/>
</dbReference>
<dbReference type="STRING" id="212818.A0A0D1YAZ6"/>
<dbReference type="SUPFAM" id="SSF48371">
    <property type="entry name" value="ARM repeat"/>
    <property type="match status" value="1"/>
</dbReference>
<evidence type="ECO:0000313" key="10">
    <source>
        <dbReference type="EMBL" id="KIV97811.1"/>
    </source>
</evidence>
<dbReference type="InterPro" id="IPR001494">
    <property type="entry name" value="Importin-beta_N"/>
</dbReference>
<name>A0A0D1YAZ6_EXOME</name>
<dbReference type="Pfam" id="PF08767">
    <property type="entry name" value="CRM1_C"/>
    <property type="match status" value="2"/>
</dbReference>
<protein>
    <recommendedName>
        <fullName evidence="9">Importin N-terminal domain-containing protein</fullName>
    </recommendedName>
</protein>
<organism evidence="10 11">
    <name type="scientific">Exophiala mesophila</name>
    <name type="common">Black yeast-like fungus</name>
    <dbReference type="NCBI Taxonomy" id="212818"/>
    <lineage>
        <taxon>Eukaryota</taxon>
        <taxon>Fungi</taxon>
        <taxon>Dikarya</taxon>
        <taxon>Ascomycota</taxon>
        <taxon>Pezizomycotina</taxon>
        <taxon>Eurotiomycetes</taxon>
        <taxon>Chaetothyriomycetidae</taxon>
        <taxon>Chaetothyriales</taxon>
        <taxon>Herpotrichiellaceae</taxon>
        <taxon>Exophiala</taxon>
    </lineage>
</organism>
<comment type="similarity">
    <text evidence="2">Belongs to the exportin family.</text>
</comment>
<dbReference type="InterPro" id="IPR014877">
    <property type="entry name" value="XPO1_C_dom"/>
</dbReference>
<dbReference type="GO" id="GO:0005634">
    <property type="term" value="C:nucleus"/>
    <property type="evidence" value="ECO:0007669"/>
    <property type="project" value="UniProtKB-SubCell"/>
</dbReference>
<dbReference type="GO" id="GO:0000055">
    <property type="term" value="P:ribosomal large subunit export from nucleus"/>
    <property type="evidence" value="ECO:0007669"/>
    <property type="project" value="TreeGrafter"/>
</dbReference>
<dbReference type="Pfam" id="PF08389">
    <property type="entry name" value="Xpo1"/>
    <property type="match status" value="1"/>
</dbReference>
<reference evidence="10 11" key="1">
    <citation type="submission" date="2015-01" db="EMBL/GenBank/DDBJ databases">
        <title>The Genome Sequence of Exophiala mesophila CBS40295.</title>
        <authorList>
            <consortium name="The Broad Institute Genomics Platform"/>
            <person name="Cuomo C."/>
            <person name="de Hoog S."/>
            <person name="Gorbushina A."/>
            <person name="Stielow B."/>
            <person name="Teixiera M."/>
            <person name="Abouelleil A."/>
            <person name="Chapman S.B."/>
            <person name="Priest M."/>
            <person name="Young S.K."/>
            <person name="Wortman J."/>
            <person name="Nusbaum C."/>
            <person name="Birren B."/>
        </authorList>
    </citation>
    <scope>NUCLEOTIDE SEQUENCE [LARGE SCALE GENOMIC DNA]</scope>
    <source>
        <strain evidence="10 11">CBS 40295</strain>
    </source>
</reference>
<dbReference type="GO" id="GO:0005737">
    <property type="term" value="C:cytoplasm"/>
    <property type="evidence" value="ECO:0007669"/>
    <property type="project" value="TreeGrafter"/>
</dbReference>
<evidence type="ECO:0000256" key="6">
    <source>
        <dbReference type="ARBA" id="ARBA00023242"/>
    </source>
</evidence>
<dbReference type="Proteomes" id="UP000054302">
    <property type="component" value="Unassembled WGS sequence"/>
</dbReference>
<comment type="subcellular location">
    <subcellularLocation>
        <location evidence="1">Nucleus</location>
    </subcellularLocation>
</comment>
<dbReference type="FunFam" id="1.25.10.10:FF:000490">
    <property type="entry name" value="CRM1p Major karyopherin"/>
    <property type="match status" value="1"/>
</dbReference>
<comment type="function">
    <text evidence="7">tRNA nucleus export receptor which facilitates tRNA translocation across the nuclear pore complex. Involved in pre-tRNA splicing, probably by affecting the interaction of pre-tRNA with splicing endonuclease.</text>
</comment>
<evidence type="ECO:0000256" key="5">
    <source>
        <dbReference type="ARBA" id="ARBA00022927"/>
    </source>
</evidence>
<dbReference type="InterPro" id="IPR041123">
    <property type="entry name" value="CRM1_repeat"/>
</dbReference>
<evidence type="ECO:0000256" key="8">
    <source>
        <dbReference type="SAM" id="Coils"/>
    </source>
</evidence>
<dbReference type="Pfam" id="PF18787">
    <property type="entry name" value="CRM1_repeat_3"/>
    <property type="match status" value="1"/>
</dbReference>
<dbReference type="GO" id="GO:0000056">
    <property type="term" value="P:ribosomal small subunit export from nucleus"/>
    <property type="evidence" value="ECO:0007669"/>
    <property type="project" value="TreeGrafter"/>
</dbReference>
<sequence>MSVSVAELDATVKAFQEGKGDLQKQAQQKLNEFKSNPDAWLMVDKILQEATYLPTKYLGLQVLDDVVNTRWKVLPREQCLGIRNFVVNQILSSSETEESLKANKLFINKLDLTLVTILKQEWPHNWPTFINEIISACHTGLSVCENNMSILRLLSEEVFDFSQDQMTSTKAKNLKTTMCAEFSSIFQLCNEVLTTANSISLVKATLETLLRFLNWIPLGFIFETKLIDTLVSRFLEVDQFRNITLKCLTEIGGLQLGQQYQYDDKLVQMFTETLTVVARTLPLETDFRDAYARAGPREQEYILNLAIFLCNYFSVHLQTIERLPNTDYLLHGHFYLIKISLIDDREIFKICLEYWTKLVQELYEEMQQLPINEINPLVAMGGSTLSNGGAPHPSTLANYPLRKHKYAQVLSSLRSVMVEKMVRPEEVLIVENDEGEIVREFVKESDTIQLYKTTRECLVYLTHLDVVDTENIMSDKLQRQVDGSEWSWNNCNTLCWAIGSISGAMNEETEKRFLVTVIKDLLGLTEMKRGKDNKAVVASNIMYIVGQYPRFLKAHWKFLKTVVNKLFEFMHETHEGVQDMACDTFIKIANKCKRHFVALQPGETEPFIDEIVRNMRKITCDLTPQQIHTFYEACGYMISAQGQKSVQDRLIDNLMSLPNQAWDSVIQQANADPSILQDADTIKVVGNIMKTNVAACSSIGSYFYSQIGRIYHDMLNMYRASSQLISDSVASGGNVATKTPKVRGLRTIKKEILKLVDIYVQKADDLQMVNDSMVPPLLDAILLDYQRNVPDARDAEVLSVTTTIIHKLHVRWSPKRSRHMVRGSDARKETFANRLQNLMDDKVSPIMDSIFECTLEMINKDFHEYPEFRVEFFKLLQAINLFCFPALLKLDGRQFKFVIDSCMWASKHDNREVENTGLSMCLELINNMAETEPQTAGIFFQQFYISILQDVFFVLTDSDHKAGFKSQCMLLARMFQLVEQNKISQPLYQPDQAAPGTSNKQYVSDFTARLLQNAFSNLKEVQIQHFVNGLFALNEDATKFKTHLRDFLISLKEFADDNAELYAEEREQEKKNMADAERERAMKVGGLIKPSELDQDDEL</sequence>
<dbReference type="InterPro" id="IPR041235">
    <property type="entry name" value="Exp1_repeat_2"/>
</dbReference>
<dbReference type="GO" id="GO:0031267">
    <property type="term" value="F:small GTPase binding"/>
    <property type="evidence" value="ECO:0007669"/>
    <property type="project" value="InterPro"/>
</dbReference>
<feature type="domain" description="Importin N-terminal" evidence="9">
    <location>
        <begin position="26"/>
        <end position="92"/>
    </location>
</feature>
<keyword evidence="11" id="KW-1185">Reference proteome</keyword>
<evidence type="ECO:0000256" key="4">
    <source>
        <dbReference type="ARBA" id="ARBA00022694"/>
    </source>
</evidence>
<dbReference type="SMART" id="SM00913">
    <property type="entry name" value="IBN_N"/>
    <property type="match status" value="1"/>
</dbReference>
<dbReference type="GO" id="GO:0006611">
    <property type="term" value="P:protein export from nucleus"/>
    <property type="evidence" value="ECO:0007669"/>
    <property type="project" value="InterPro"/>
</dbReference>
<dbReference type="InterPro" id="IPR045065">
    <property type="entry name" value="XPO1/5"/>
</dbReference>
<dbReference type="RefSeq" id="XP_016229385.1">
    <property type="nucleotide sequence ID" value="XM_016365736.1"/>
</dbReference>
<evidence type="ECO:0000256" key="7">
    <source>
        <dbReference type="ARBA" id="ARBA00025147"/>
    </source>
</evidence>
<gene>
    <name evidence="10" type="ORF">PV10_01518</name>
</gene>
<dbReference type="Pfam" id="PF18784">
    <property type="entry name" value="CRM1_repeat_2"/>
    <property type="match status" value="1"/>
</dbReference>
<evidence type="ECO:0000256" key="1">
    <source>
        <dbReference type="ARBA" id="ARBA00004123"/>
    </source>
</evidence>